<evidence type="ECO:0000256" key="3">
    <source>
        <dbReference type="ARBA" id="ARBA00023242"/>
    </source>
</evidence>
<evidence type="ECO:0000256" key="2">
    <source>
        <dbReference type="ARBA" id="ARBA00005969"/>
    </source>
</evidence>
<feature type="domain" description="Groucho/TLE N-terminal Q-rich" evidence="7">
    <location>
        <begin position="22"/>
        <end position="125"/>
    </location>
</feature>
<feature type="coiled-coil region" evidence="5">
    <location>
        <begin position="27"/>
        <end position="54"/>
    </location>
</feature>
<protein>
    <submittedName>
        <fullName evidence="9">Groucho HduGro</fullName>
    </submittedName>
</protein>
<dbReference type="PANTHER" id="PTHR10814:SF21">
    <property type="entry name" value="PROTEIN GROUCHO"/>
    <property type="match status" value="1"/>
</dbReference>
<organism evidence="9">
    <name type="scientific">Halisarca dujardinii</name>
    <name type="common">Dujardin's slime sponge</name>
    <dbReference type="NCBI Taxonomy" id="2583056"/>
    <lineage>
        <taxon>Eukaryota</taxon>
        <taxon>Metazoa</taxon>
        <taxon>Porifera</taxon>
        <taxon>Demospongiae</taxon>
        <taxon>Verongimorpha</taxon>
        <taxon>Chondrillida</taxon>
        <taxon>Halisarcidae</taxon>
        <taxon>Halisarca</taxon>
    </lineage>
</organism>
<dbReference type="InterPro" id="IPR024977">
    <property type="entry name" value="Apc4-like_WD40_dom"/>
</dbReference>
<feature type="repeat" description="WD" evidence="4">
    <location>
        <begin position="452"/>
        <end position="484"/>
    </location>
</feature>
<feature type="domain" description="Anaphase-promoting complex subunit 4-like WD40" evidence="8">
    <location>
        <begin position="537"/>
        <end position="614"/>
    </location>
</feature>
<comment type="subcellular location">
    <subcellularLocation>
        <location evidence="1">Nucleus</location>
    </subcellularLocation>
</comment>
<evidence type="ECO:0000259" key="7">
    <source>
        <dbReference type="Pfam" id="PF03920"/>
    </source>
</evidence>
<dbReference type="GO" id="GO:0005634">
    <property type="term" value="C:nucleus"/>
    <property type="evidence" value="ECO:0007669"/>
    <property type="project" value="UniProtKB-SubCell"/>
</dbReference>
<feature type="repeat" description="WD" evidence="4">
    <location>
        <begin position="485"/>
        <end position="526"/>
    </location>
</feature>
<evidence type="ECO:0000259" key="8">
    <source>
        <dbReference type="Pfam" id="PF12894"/>
    </source>
</evidence>
<keyword evidence="4" id="KW-0853">WD repeat</keyword>
<dbReference type="InterPro" id="IPR009146">
    <property type="entry name" value="Groucho_enhance"/>
</dbReference>
<dbReference type="SMART" id="SM00320">
    <property type="entry name" value="WD40"/>
    <property type="match status" value="7"/>
</dbReference>
<dbReference type="PROSITE" id="PS50294">
    <property type="entry name" value="WD_REPEATS_REGION"/>
    <property type="match status" value="1"/>
</dbReference>
<sequence>MQSSQQNGPGPSGTVFGKQPLSVLEACDRIKDDHRSLQNECHGLKLECDKLTTEKDNIQRHYIMYYEMSNCLNVEMHKQAEIAKRLNAICLQLIPFLQAEHQLQVAPALERSKNVTPAEIQALLSSNPPAFPQLPNLPAIHGTSVSFPGIYPGAMVQAAKLPDRAAIALRGQSPLEGGEPSSKRRDMDADSTNSSEHILEVVESDESLPPSPSGLPLLSRQQRDQPSTPSSSKSGRSSEKGGVASNGIVTLGGPPLNGPISMPSGIRPVMAPGGAFPIITPTTSIPGAFPHHFPLPASSNHGGMGIPYPVTMVTPQPPRVRPQASNGGMMHGTSSDRPSNRIPGLPEGMKQVCTLDHGEVVCAVAISNPVKHVYTRGKGCVKVWEVGQGLVQSPVHLLECLSENYIRSCKLLPDGKSLVVGGEADSLFIWDLAASMPRIKAQLPFSAHACYALAVSPDSKVCFSCYSDGNIGVWDLHNQKMVRLFEGHMDGASCIDISPDGQHLWTGSLDHSVRCWDLGEGRQVQEMDFTSQIFSLGYCPKGHWLAVGMENSAVEVLHSNNSDKYTLKAHESCVLSLKFAHSGKWFLSTGKDNLINCVTANNGTVLYKSEESSSVLSCDISNDDQYFVTGSGDRKATIYNLY</sequence>
<dbReference type="GO" id="GO:0090090">
    <property type="term" value="P:negative regulation of canonical Wnt signaling pathway"/>
    <property type="evidence" value="ECO:0007669"/>
    <property type="project" value="TreeGrafter"/>
</dbReference>
<evidence type="ECO:0000313" key="9">
    <source>
        <dbReference type="EMBL" id="QXY82383.1"/>
    </source>
</evidence>
<proteinExistence type="evidence at transcript level"/>
<name>A0A8F8ASG4_HALDU</name>
<dbReference type="Gene3D" id="2.130.10.10">
    <property type="entry name" value="YVTN repeat-like/Quinoprotein amine dehydrogenase"/>
    <property type="match status" value="1"/>
</dbReference>
<keyword evidence="3" id="KW-0539">Nucleus</keyword>
<dbReference type="GO" id="GO:0005667">
    <property type="term" value="C:transcription regulator complex"/>
    <property type="evidence" value="ECO:0007669"/>
    <property type="project" value="TreeGrafter"/>
</dbReference>
<accession>A0A8F8ASG4</accession>
<evidence type="ECO:0000256" key="5">
    <source>
        <dbReference type="SAM" id="Coils"/>
    </source>
</evidence>
<dbReference type="PROSITE" id="PS50082">
    <property type="entry name" value="WD_REPEATS_2"/>
    <property type="match status" value="2"/>
</dbReference>
<dbReference type="PRINTS" id="PR01850">
    <property type="entry name" value="GROUCHOFAMLY"/>
</dbReference>
<feature type="region of interest" description="Disordered" evidence="6">
    <location>
        <begin position="170"/>
        <end position="256"/>
    </location>
</feature>
<dbReference type="AlphaFoldDB" id="A0A8F8ASG4"/>
<evidence type="ECO:0000256" key="4">
    <source>
        <dbReference type="PROSITE-ProRule" id="PRU00221"/>
    </source>
</evidence>
<dbReference type="InterPro" id="IPR036322">
    <property type="entry name" value="WD40_repeat_dom_sf"/>
</dbReference>
<dbReference type="CDD" id="cd00200">
    <property type="entry name" value="WD40"/>
    <property type="match status" value="1"/>
</dbReference>
<comment type="similarity">
    <text evidence="2">Belongs to the WD repeat Groucho/TLE family.</text>
</comment>
<dbReference type="EMBL" id="MZ042507">
    <property type="protein sequence ID" value="QXY82383.1"/>
    <property type="molecule type" value="mRNA"/>
</dbReference>
<dbReference type="InterPro" id="IPR005617">
    <property type="entry name" value="Groucho/TLE_N"/>
</dbReference>
<reference evidence="9" key="1">
    <citation type="journal article" date="2021" name="Genes (Basel)">
        <title>Expression of Wnt and TGF-Beta Pathway Components during Whole-Body Regeneration from Cell Aggregates in Demosponge Halisarca dujardinii.</title>
        <authorList>
            <person name="Borisenko I."/>
            <person name="Bolshakov F.V."/>
            <person name="Ereskovsky A."/>
            <person name="Lavrov A.I."/>
        </authorList>
    </citation>
    <scope>NUCLEOTIDE SEQUENCE</scope>
</reference>
<dbReference type="SUPFAM" id="SSF50978">
    <property type="entry name" value="WD40 repeat-like"/>
    <property type="match status" value="1"/>
</dbReference>
<evidence type="ECO:0000256" key="1">
    <source>
        <dbReference type="ARBA" id="ARBA00004123"/>
    </source>
</evidence>
<keyword evidence="5" id="KW-0175">Coiled coil</keyword>
<dbReference type="Pfam" id="PF12894">
    <property type="entry name" value="ANAPC4_WD40"/>
    <property type="match status" value="1"/>
</dbReference>
<dbReference type="PANTHER" id="PTHR10814">
    <property type="entry name" value="TRANSDUCIN-LIKE ENHANCER PROTEIN"/>
    <property type="match status" value="1"/>
</dbReference>
<dbReference type="InterPro" id="IPR001680">
    <property type="entry name" value="WD40_rpt"/>
</dbReference>
<evidence type="ECO:0000256" key="6">
    <source>
        <dbReference type="SAM" id="MobiDB-lite"/>
    </source>
</evidence>
<feature type="region of interest" description="Disordered" evidence="6">
    <location>
        <begin position="323"/>
        <end position="342"/>
    </location>
</feature>
<dbReference type="Pfam" id="PF00400">
    <property type="entry name" value="WD40"/>
    <property type="match status" value="2"/>
</dbReference>
<dbReference type="Pfam" id="PF03920">
    <property type="entry name" value="TLE_N"/>
    <property type="match status" value="1"/>
</dbReference>
<dbReference type="GO" id="GO:0003714">
    <property type="term" value="F:transcription corepressor activity"/>
    <property type="evidence" value="ECO:0007669"/>
    <property type="project" value="TreeGrafter"/>
</dbReference>
<dbReference type="InterPro" id="IPR015943">
    <property type="entry name" value="WD40/YVTN_repeat-like_dom_sf"/>
</dbReference>